<dbReference type="InterPro" id="IPR018028">
    <property type="entry name" value="Catalase"/>
</dbReference>
<dbReference type="GO" id="GO:0042542">
    <property type="term" value="P:response to hydrogen peroxide"/>
    <property type="evidence" value="ECO:0007669"/>
    <property type="project" value="TreeGrafter"/>
</dbReference>
<dbReference type="AlphaFoldDB" id="A0AAD9H379"/>
<comment type="caution">
    <text evidence="2">The sequence shown here is derived from an EMBL/GenBank/DDBJ whole genome shotgun (WGS) entry which is preliminary data.</text>
</comment>
<reference evidence="2" key="1">
    <citation type="submission" date="2021-06" db="EMBL/GenBank/DDBJ databases">
        <title>Comparative genomics, transcriptomics and evolutionary studies reveal genomic signatures of adaptation to plant cell wall in hemibiotrophic fungi.</title>
        <authorList>
            <consortium name="DOE Joint Genome Institute"/>
            <person name="Baroncelli R."/>
            <person name="Diaz J.F."/>
            <person name="Benocci T."/>
            <person name="Peng M."/>
            <person name="Battaglia E."/>
            <person name="Haridas S."/>
            <person name="Andreopoulos W."/>
            <person name="Labutti K."/>
            <person name="Pangilinan J."/>
            <person name="Floch G.L."/>
            <person name="Makela M.R."/>
            <person name="Henrissat B."/>
            <person name="Grigoriev I.V."/>
            <person name="Crouch J.A."/>
            <person name="De Vries R.P."/>
            <person name="Sukno S.A."/>
            <person name="Thon M.R."/>
        </authorList>
    </citation>
    <scope>NUCLEOTIDE SEQUENCE</scope>
    <source>
        <strain evidence="2">MAFF235873</strain>
    </source>
</reference>
<feature type="domain" description="Catalase core" evidence="1">
    <location>
        <begin position="1"/>
        <end position="310"/>
    </location>
</feature>
<dbReference type="GO" id="GO:0004096">
    <property type="term" value="F:catalase activity"/>
    <property type="evidence" value="ECO:0007669"/>
    <property type="project" value="InterPro"/>
</dbReference>
<dbReference type="Gene3D" id="1.20.1280.120">
    <property type="match status" value="1"/>
</dbReference>
<evidence type="ECO:0000313" key="3">
    <source>
        <dbReference type="Proteomes" id="UP001232148"/>
    </source>
</evidence>
<dbReference type="SMART" id="SM01060">
    <property type="entry name" value="Catalase"/>
    <property type="match status" value="1"/>
</dbReference>
<name>A0AAD9H379_9PEZI</name>
<dbReference type="Pfam" id="PF00199">
    <property type="entry name" value="Catalase"/>
    <property type="match status" value="1"/>
</dbReference>
<evidence type="ECO:0000313" key="2">
    <source>
        <dbReference type="EMBL" id="KAK2020664.1"/>
    </source>
</evidence>
<dbReference type="SUPFAM" id="SSF56634">
    <property type="entry name" value="Heme-dependent catalase-like"/>
    <property type="match status" value="1"/>
</dbReference>
<proteinExistence type="predicted"/>
<dbReference type="GO" id="GO:0042744">
    <property type="term" value="P:hydrogen peroxide catabolic process"/>
    <property type="evidence" value="ECO:0007669"/>
    <property type="project" value="TreeGrafter"/>
</dbReference>
<dbReference type="PANTHER" id="PTHR11465">
    <property type="entry name" value="CATALASE"/>
    <property type="match status" value="1"/>
</dbReference>
<accession>A0AAD9H379</accession>
<dbReference type="PIRSF" id="PIRSF000296">
    <property type="entry name" value="SrpA"/>
    <property type="match status" value="1"/>
</dbReference>
<protein>
    <submittedName>
        <fullName evidence="2">Heme-dependent catalase</fullName>
    </submittedName>
</protein>
<dbReference type="PRINTS" id="PR00067">
    <property type="entry name" value="CATALASE"/>
</dbReference>
<dbReference type="InterPro" id="IPR011614">
    <property type="entry name" value="Catalase_core"/>
</dbReference>
<dbReference type="EMBL" id="MU843194">
    <property type="protein sequence ID" value="KAK2020664.1"/>
    <property type="molecule type" value="Genomic_DNA"/>
</dbReference>
<organism evidence="2 3">
    <name type="scientific">Colletotrichum zoysiae</name>
    <dbReference type="NCBI Taxonomy" id="1216348"/>
    <lineage>
        <taxon>Eukaryota</taxon>
        <taxon>Fungi</taxon>
        <taxon>Dikarya</taxon>
        <taxon>Ascomycota</taxon>
        <taxon>Pezizomycotina</taxon>
        <taxon>Sordariomycetes</taxon>
        <taxon>Hypocreomycetidae</taxon>
        <taxon>Glomerellales</taxon>
        <taxon>Glomerellaceae</taxon>
        <taxon>Colletotrichum</taxon>
        <taxon>Colletotrichum graminicola species complex</taxon>
    </lineage>
</organism>
<keyword evidence="3" id="KW-1185">Reference proteome</keyword>
<dbReference type="PANTHER" id="PTHR11465:SF62">
    <property type="entry name" value="CATALASE T"/>
    <property type="match status" value="1"/>
</dbReference>
<dbReference type="GO" id="GO:0020037">
    <property type="term" value="F:heme binding"/>
    <property type="evidence" value="ECO:0007669"/>
    <property type="project" value="InterPro"/>
</dbReference>
<dbReference type="InterPro" id="IPR024168">
    <property type="entry name" value="Catalase_SrpA-type_pred"/>
</dbReference>
<dbReference type="GO" id="GO:0005777">
    <property type="term" value="C:peroxisome"/>
    <property type="evidence" value="ECO:0007669"/>
    <property type="project" value="TreeGrafter"/>
</dbReference>
<evidence type="ECO:0000259" key="1">
    <source>
        <dbReference type="SMART" id="SM01060"/>
    </source>
</evidence>
<dbReference type="Proteomes" id="UP001232148">
    <property type="component" value="Unassembled WGS sequence"/>
</dbReference>
<dbReference type="CDD" id="cd08153">
    <property type="entry name" value="srpA_like"/>
    <property type="match status" value="1"/>
</dbReference>
<gene>
    <name evidence="2" type="ORF">LX32DRAFT_647173</name>
</gene>
<dbReference type="PROSITE" id="PS51402">
    <property type="entry name" value="CATALASE_3"/>
    <property type="match status" value="1"/>
</dbReference>
<dbReference type="InterPro" id="IPR020835">
    <property type="entry name" value="Catalase_sf"/>
</dbReference>
<dbReference type="Gene3D" id="2.40.180.10">
    <property type="entry name" value="Catalase core domain"/>
    <property type="match status" value="1"/>
</dbReference>
<dbReference type="GO" id="GO:0005739">
    <property type="term" value="C:mitochondrion"/>
    <property type="evidence" value="ECO:0007669"/>
    <property type="project" value="TreeGrafter"/>
</dbReference>
<sequence length="310" mass="34191">MPLPTDEKVITTSRSLVDVLHSIFGPHPGFRPAHAKGVLLRGVFRPTSTAARLSRAQHFTNPETPAIARFSSSTGIPNLPDTDFNGNPRGLAVRFQLSDYPRHIHTDIVAHSTPFFPAPNGEEALAFFQSVASGNTDAYIASHPAALAFVQAPKPTPASFGRETYYSVNAFKMIAANGKETFVRYRWIPVRGEKYLEPDEVKSKPDNFLFNGVSEVLREGPIEFRLVVQVAGDDDVTDDCTVHWSTEREILDLGKLSLMELVENDPAEQKNIIFDPIPRVDGVSPSEDPLLQVRAGVYLVSGRERRQAGV</sequence>